<keyword evidence="4 5" id="KW-0472">Membrane</keyword>
<dbReference type="GO" id="GO:0016020">
    <property type="term" value="C:membrane"/>
    <property type="evidence" value="ECO:0007669"/>
    <property type="project" value="UniProtKB-SubCell"/>
</dbReference>
<evidence type="ECO:0000256" key="4">
    <source>
        <dbReference type="ARBA" id="ARBA00023136"/>
    </source>
</evidence>
<dbReference type="EMBL" id="FNHZ01000006">
    <property type="protein sequence ID" value="SDN13500.1"/>
    <property type="molecule type" value="Genomic_DNA"/>
</dbReference>
<evidence type="ECO:0000256" key="3">
    <source>
        <dbReference type="ARBA" id="ARBA00022989"/>
    </source>
</evidence>
<keyword evidence="2 5" id="KW-0812">Transmembrane</keyword>
<evidence type="ECO:0000256" key="5">
    <source>
        <dbReference type="SAM" id="Phobius"/>
    </source>
</evidence>
<evidence type="ECO:0000256" key="2">
    <source>
        <dbReference type="ARBA" id="ARBA00022692"/>
    </source>
</evidence>
<feature type="transmembrane region" description="Helical" evidence="5">
    <location>
        <begin position="29"/>
        <end position="50"/>
    </location>
</feature>
<feature type="transmembrane region" description="Helical" evidence="5">
    <location>
        <begin position="161"/>
        <end position="184"/>
    </location>
</feature>
<protein>
    <submittedName>
        <fullName evidence="6">Colicin V production protein</fullName>
    </submittedName>
</protein>
<dbReference type="RefSeq" id="WP_074521991.1">
    <property type="nucleotide sequence ID" value="NZ_FNHZ01000006.1"/>
</dbReference>
<sequence length="257" mass="28182">MLVVIILAILVGFAIWGYAQGVLKIALSIVSLIASILVTTIFAPIITEAIKNNSDLDNKMEQSFYEILGENEAVNSYLTSNELANQTIDTSKLTQISDKMNEIIEQIGEKFELPDSLVKALSNNSSSDMASTMSEYGTTSVRDITLHIAATSLTNIVFNALVYMILIVVLYIIIRMILAFTNILAKIPFVEGANQILGAAVGLCEGLIIVWLFFIVITALGNTEFASNLLLDINENAILAFLYNHNPLNTLLLTRIF</sequence>
<evidence type="ECO:0000256" key="1">
    <source>
        <dbReference type="ARBA" id="ARBA00004141"/>
    </source>
</evidence>
<evidence type="ECO:0000313" key="7">
    <source>
        <dbReference type="Proteomes" id="UP000187651"/>
    </source>
</evidence>
<evidence type="ECO:0000313" key="6">
    <source>
        <dbReference type="EMBL" id="SDN13500.1"/>
    </source>
</evidence>
<dbReference type="OrthoDB" id="2083110at2"/>
<proteinExistence type="predicted"/>
<accession>A0A1G9YWF3</accession>
<dbReference type="InterPro" id="IPR003825">
    <property type="entry name" value="Colicin-V_CvpA"/>
</dbReference>
<keyword evidence="7" id="KW-1185">Reference proteome</keyword>
<dbReference type="GO" id="GO:0009403">
    <property type="term" value="P:toxin biosynthetic process"/>
    <property type="evidence" value="ECO:0007669"/>
    <property type="project" value="InterPro"/>
</dbReference>
<feature type="transmembrane region" description="Helical" evidence="5">
    <location>
        <begin position="196"/>
        <end position="220"/>
    </location>
</feature>
<gene>
    <name evidence="6" type="ORF">SAMN05216544_1973</name>
</gene>
<name>A0A1G9YWF3_9FIRM</name>
<dbReference type="AlphaFoldDB" id="A0A1G9YWF3"/>
<dbReference type="Proteomes" id="UP000187651">
    <property type="component" value="Unassembled WGS sequence"/>
</dbReference>
<reference evidence="7" key="1">
    <citation type="submission" date="2016-10" db="EMBL/GenBank/DDBJ databases">
        <authorList>
            <person name="Varghese N."/>
            <person name="Submissions S."/>
        </authorList>
    </citation>
    <scope>NUCLEOTIDE SEQUENCE [LARGE SCALE GENOMIC DNA]</scope>
    <source>
        <strain evidence="7">M83</strain>
    </source>
</reference>
<keyword evidence="3 5" id="KW-1133">Transmembrane helix</keyword>
<dbReference type="Pfam" id="PF02674">
    <property type="entry name" value="Colicin_V"/>
    <property type="match status" value="2"/>
</dbReference>
<organism evidence="6 7">
    <name type="scientific">Lachnospira pectinoschiza</name>
    <dbReference type="NCBI Taxonomy" id="28052"/>
    <lineage>
        <taxon>Bacteria</taxon>
        <taxon>Bacillati</taxon>
        <taxon>Bacillota</taxon>
        <taxon>Clostridia</taxon>
        <taxon>Lachnospirales</taxon>
        <taxon>Lachnospiraceae</taxon>
        <taxon>Lachnospira</taxon>
    </lineage>
</organism>
<comment type="subcellular location">
    <subcellularLocation>
        <location evidence="1">Membrane</location>
        <topology evidence="1">Multi-pass membrane protein</topology>
    </subcellularLocation>
</comment>